<evidence type="ECO:0000256" key="7">
    <source>
        <dbReference type="ARBA" id="ARBA00035398"/>
    </source>
</evidence>
<gene>
    <name evidence="8" type="primary">Mrpl50</name>
    <name evidence="8" type="ORF">CHATOR_R06168</name>
</gene>
<dbReference type="PANTHER" id="PTHR31542:SF1">
    <property type="entry name" value="LARGE RIBOSOMAL SUBUNIT PROTEIN ML50"/>
    <property type="match status" value="1"/>
</dbReference>
<dbReference type="Pfam" id="PF10501">
    <property type="entry name" value="Ribosomal_L50"/>
    <property type="match status" value="1"/>
</dbReference>
<dbReference type="InterPro" id="IPR018305">
    <property type="entry name" value="Ribosomal_m50"/>
</dbReference>
<accession>A0A7L0JWY7</accession>
<evidence type="ECO:0000256" key="5">
    <source>
        <dbReference type="ARBA" id="ARBA00023274"/>
    </source>
</evidence>
<keyword evidence="5" id="KW-0687">Ribonucleoprotein</keyword>
<comment type="caution">
    <text evidence="8">The sequence shown here is derived from an EMBL/GenBank/DDBJ whole genome shotgun (WGS) entry which is preliminary data.</text>
</comment>
<evidence type="ECO:0000256" key="1">
    <source>
        <dbReference type="ARBA" id="ARBA00004173"/>
    </source>
</evidence>
<organism evidence="8 9">
    <name type="scientific">Chauna torquata</name>
    <name type="common">Southern screamer</name>
    <dbReference type="NCBI Taxonomy" id="30388"/>
    <lineage>
        <taxon>Eukaryota</taxon>
        <taxon>Metazoa</taxon>
        <taxon>Chordata</taxon>
        <taxon>Craniata</taxon>
        <taxon>Vertebrata</taxon>
        <taxon>Euteleostomi</taxon>
        <taxon>Archelosauria</taxon>
        <taxon>Archosauria</taxon>
        <taxon>Dinosauria</taxon>
        <taxon>Saurischia</taxon>
        <taxon>Theropoda</taxon>
        <taxon>Coelurosauria</taxon>
        <taxon>Aves</taxon>
        <taxon>Neognathae</taxon>
        <taxon>Galloanserae</taxon>
        <taxon>Anseriformes</taxon>
        <taxon>Anhimidae</taxon>
        <taxon>Chauna</taxon>
    </lineage>
</organism>
<keyword evidence="3" id="KW-0689">Ribosomal protein</keyword>
<dbReference type="PANTHER" id="PTHR31542">
    <property type="entry name" value="39A RIBOSOMAL PROTEIN L50, MITOCHONDRIAL"/>
    <property type="match status" value="1"/>
</dbReference>
<evidence type="ECO:0000313" key="9">
    <source>
        <dbReference type="Proteomes" id="UP000537522"/>
    </source>
</evidence>
<reference evidence="8 9" key="1">
    <citation type="submission" date="2019-09" db="EMBL/GenBank/DDBJ databases">
        <title>Bird 10,000 Genomes (B10K) Project - Family phase.</title>
        <authorList>
            <person name="Zhang G."/>
        </authorList>
    </citation>
    <scope>NUCLEOTIDE SEQUENCE [LARGE SCALE GENOMIC DNA]</scope>
    <source>
        <strain evidence="8">B10K-DU-011-36</strain>
        <tissue evidence="8">Muscle</tissue>
    </source>
</reference>
<sequence>DVNRKEEKEVEADKIIYQEKNEPSLICPPPRSRKYVPPEDIHSCLESHVKEIFGPSLPDKWQQVSLKENRLKYRLLAQLAAELGHAVPNSQLHLMCSAQDVLTFYSTPVKDASKFDELCAAELPSNLKI</sequence>
<name>A0A7L0JWY7_CHATO</name>
<dbReference type="EMBL" id="VXAL01006689">
    <property type="protein sequence ID" value="NXK48319.1"/>
    <property type="molecule type" value="Genomic_DNA"/>
</dbReference>
<dbReference type="AlphaFoldDB" id="A0A7L0JWY7"/>
<evidence type="ECO:0000256" key="4">
    <source>
        <dbReference type="ARBA" id="ARBA00023128"/>
    </source>
</evidence>
<proteinExistence type="inferred from homology"/>
<feature type="non-terminal residue" evidence="8">
    <location>
        <position position="129"/>
    </location>
</feature>
<dbReference type="GO" id="GO:0005762">
    <property type="term" value="C:mitochondrial large ribosomal subunit"/>
    <property type="evidence" value="ECO:0007669"/>
    <property type="project" value="TreeGrafter"/>
</dbReference>
<protein>
    <recommendedName>
        <fullName evidence="6">Large ribosomal subunit protein mL50</fullName>
    </recommendedName>
    <alternativeName>
        <fullName evidence="7">39S ribosomal protein L50, mitochondrial</fullName>
    </alternativeName>
</protein>
<keyword evidence="4" id="KW-0496">Mitochondrion</keyword>
<dbReference type="Proteomes" id="UP000537522">
    <property type="component" value="Unassembled WGS sequence"/>
</dbReference>
<evidence type="ECO:0000256" key="2">
    <source>
        <dbReference type="ARBA" id="ARBA00008860"/>
    </source>
</evidence>
<comment type="subcellular location">
    <subcellularLocation>
        <location evidence="1">Mitochondrion</location>
    </subcellularLocation>
</comment>
<evidence type="ECO:0000256" key="3">
    <source>
        <dbReference type="ARBA" id="ARBA00022980"/>
    </source>
</evidence>
<evidence type="ECO:0000256" key="6">
    <source>
        <dbReference type="ARBA" id="ARBA00035183"/>
    </source>
</evidence>
<comment type="similarity">
    <text evidence="2">Belongs to the mitochondrion-specific ribosomal protein mL50 family.</text>
</comment>
<keyword evidence="9" id="KW-1185">Reference proteome</keyword>
<evidence type="ECO:0000313" key="8">
    <source>
        <dbReference type="EMBL" id="NXK48319.1"/>
    </source>
</evidence>
<feature type="non-terminal residue" evidence="8">
    <location>
        <position position="1"/>
    </location>
</feature>